<dbReference type="PIRSF" id="PIRSF000137">
    <property type="entry name" value="Alcohol_oxidase"/>
    <property type="match status" value="1"/>
</dbReference>
<dbReference type="PROSITE" id="PS00624">
    <property type="entry name" value="GMC_OXRED_2"/>
    <property type="match status" value="1"/>
</dbReference>
<dbReference type="InterPro" id="IPR036188">
    <property type="entry name" value="FAD/NAD-bd_sf"/>
</dbReference>
<dbReference type="Proteomes" id="UP000265581">
    <property type="component" value="Unassembled WGS sequence"/>
</dbReference>
<evidence type="ECO:0000313" key="9">
    <source>
        <dbReference type="EMBL" id="REK74099.1"/>
    </source>
</evidence>
<evidence type="ECO:0000256" key="6">
    <source>
        <dbReference type="RuleBase" id="RU003968"/>
    </source>
</evidence>
<reference evidence="9 10" key="1">
    <citation type="submission" date="2018-08" db="EMBL/GenBank/DDBJ databases">
        <title>Aeromicrobium sp. M2KJ-4, whole genome shotgun sequence.</title>
        <authorList>
            <person name="Tuo L."/>
        </authorList>
    </citation>
    <scope>NUCLEOTIDE SEQUENCE [LARGE SCALE GENOMIC DNA]</scope>
    <source>
        <strain evidence="9 10">M2KJ-4</strain>
    </source>
</reference>
<evidence type="ECO:0000256" key="1">
    <source>
        <dbReference type="ARBA" id="ARBA00001974"/>
    </source>
</evidence>
<evidence type="ECO:0000256" key="4">
    <source>
        <dbReference type="ARBA" id="ARBA00022827"/>
    </source>
</evidence>
<keyword evidence="3 6" id="KW-0285">Flavoprotein</keyword>
<proteinExistence type="inferred from homology"/>
<accession>A0A371PDW7</accession>
<evidence type="ECO:0000313" key="10">
    <source>
        <dbReference type="Proteomes" id="UP000265581"/>
    </source>
</evidence>
<feature type="domain" description="Glucose-methanol-choline oxidoreductase N-terminal" evidence="8">
    <location>
        <begin position="260"/>
        <end position="274"/>
    </location>
</feature>
<dbReference type="GO" id="GO:0016614">
    <property type="term" value="F:oxidoreductase activity, acting on CH-OH group of donors"/>
    <property type="evidence" value="ECO:0007669"/>
    <property type="project" value="InterPro"/>
</dbReference>
<name>A0A371PDW7_9ACTN</name>
<dbReference type="Gene3D" id="3.30.410.40">
    <property type="match status" value="1"/>
</dbReference>
<dbReference type="Gene3D" id="3.50.50.60">
    <property type="entry name" value="FAD/NAD(P)-binding domain"/>
    <property type="match status" value="1"/>
</dbReference>
<gene>
    <name evidence="9" type="ORF">DX116_08865</name>
</gene>
<comment type="cofactor">
    <cofactor evidence="1 5">
        <name>FAD</name>
        <dbReference type="ChEBI" id="CHEBI:57692"/>
    </cofactor>
</comment>
<evidence type="ECO:0000259" key="8">
    <source>
        <dbReference type="PROSITE" id="PS00624"/>
    </source>
</evidence>
<comment type="similarity">
    <text evidence="2 6">Belongs to the GMC oxidoreductase family.</text>
</comment>
<evidence type="ECO:0000256" key="5">
    <source>
        <dbReference type="PIRSR" id="PIRSR000137-2"/>
    </source>
</evidence>
<keyword evidence="4 5" id="KW-0274">FAD</keyword>
<dbReference type="RefSeq" id="WP_119704206.1">
    <property type="nucleotide sequence ID" value="NZ_JBHSOI010000001.1"/>
</dbReference>
<dbReference type="SUPFAM" id="SSF54373">
    <property type="entry name" value="FAD-linked reductases, C-terminal domain"/>
    <property type="match status" value="1"/>
</dbReference>
<organism evidence="9 10">
    <name type="scientific">Aeromicrobium endophyticum</name>
    <dbReference type="NCBI Taxonomy" id="2292704"/>
    <lineage>
        <taxon>Bacteria</taxon>
        <taxon>Bacillati</taxon>
        <taxon>Actinomycetota</taxon>
        <taxon>Actinomycetes</taxon>
        <taxon>Propionibacteriales</taxon>
        <taxon>Nocardioidaceae</taxon>
        <taxon>Aeromicrobium</taxon>
    </lineage>
</organism>
<sequence length="518" mass="54470">MTAGQGSYDVLVVGAGSSGTALAAGLVRQGRRVLLLEAGRDYPASDLPEAWRSPNPFNAITDGELGDYLWEDLVAARTDAQDPALYWRGKGVGGSSTVNGQIAIRPPVEDFDEWAADGCAGWSADEVMPAFVDLESDVDFGAEAYHGDAGPIPVVRTPVEQWGAVDLALRDAALASGLPWAADVNAPGASGVSPYPINSVDQRRVSCNDAYLEPLRGSSLLTIRGHAVVDRVLFDGGRAVGVRLADGTSYRADTVILSAGAIASPTILMRSGIGPARDLEALGVPVRADLPVGRGLQDHPLALIGVPLTEAASAGPEDRHTNCCIRYSSGLVPDENDMMLVSLNQNVLAMASADLRSGAGAVGVFVNRTYSRGALRLVSTDPRVQPEVSLRMLSDERDLSRLAAGVERLMGLVGHPAFTTIAAADVRSSNPELSRALNGPPDGLRRHLLATAVDTQHPTSTCRMGHPDALTTVVDPDCRVVGVEGLRVVDASIFPFVPRANTHLACVMAGELMARRLS</sequence>
<comment type="caution">
    <text evidence="9">The sequence shown here is derived from an EMBL/GenBank/DDBJ whole genome shotgun (WGS) entry which is preliminary data.</text>
</comment>
<evidence type="ECO:0000259" key="7">
    <source>
        <dbReference type="PROSITE" id="PS00623"/>
    </source>
</evidence>
<dbReference type="PANTHER" id="PTHR11552">
    <property type="entry name" value="GLUCOSE-METHANOL-CHOLINE GMC OXIDOREDUCTASE"/>
    <property type="match status" value="1"/>
</dbReference>
<dbReference type="Pfam" id="PF05199">
    <property type="entry name" value="GMC_oxred_C"/>
    <property type="match status" value="1"/>
</dbReference>
<dbReference type="InterPro" id="IPR000172">
    <property type="entry name" value="GMC_OxRdtase_N"/>
</dbReference>
<keyword evidence="10" id="KW-1185">Reference proteome</keyword>
<dbReference type="PANTHER" id="PTHR11552:SF147">
    <property type="entry name" value="CHOLINE DEHYDROGENASE, MITOCHONDRIAL"/>
    <property type="match status" value="1"/>
</dbReference>
<dbReference type="OrthoDB" id="9785276at2"/>
<dbReference type="AlphaFoldDB" id="A0A371PDW7"/>
<dbReference type="InterPro" id="IPR007867">
    <property type="entry name" value="GMC_OxRtase_C"/>
</dbReference>
<feature type="binding site" evidence="5">
    <location>
        <position position="229"/>
    </location>
    <ligand>
        <name>FAD</name>
        <dbReference type="ChEBI" id="CHEBI:57692"/>
    </ligand>
</feature>
<dbReference type="Pfam" id="PF00732">
    <property type="entry name" value="GMC_oxred_N"/>
    <property type="match status" value="1"/>
</dbReference>
<evidence type="ECO:0000256" key="3">
    <source>
        <dbReference type="ARBA" id="ARBA00022630"/>
    </source>
</evidence>
<evidence type="ECO:0000256" key="2">
    <source>
        <dbReference type="ARBA" id="ARBA00010790"/>
    </source>
</evidence>
<dbReference type="InterPro" id="IPR012132">
    <property type="entry name" value="GMC_OxRdtase"/>
</dbReference>
<dbReference type="EMBL" id="QUBR01000001">
    <property type="protein sequence ID" value="REK74099.1"/>
    <property type="molecule type" value="Genomic_DNA"/>
</dbReference>
<feature type="domain" description="Glucose-methanol-choline oxidoreductase N-terminal" evidence="7">
    <location>
        <begin position="89"/>
        <end position="112"/>
    </location>
</feature>
<protein>
    <submittedName>
        <fullName evidence="9">GMC family oxidoreductase</fullName>
    </submittedName>
</protein>
<dbReference type="SUPFAM" id="SSF51905">
    <property type="entry name" value="FAD/NAD(P)-binding domain"/>
    <property type="match status" value="1"/>
</dbReference>
<dbReference type="PROSITE" id="PS00623">
    <property type="entry name" value="GMC_OXRED_1"/>
    <property type="match status" value="1"/>
</dbReference>
<dbReference type="GO" id="GO:0050660">
    <property type="term" value="F:flavin adenine dinucleotide binding"/>
    <property type="evidence" value="ECO:0007669"/>
    <property type="project" value="InterPro"/>
</dbReference>